<proteinExistence type="predicted"/>
<dbReference type="VEuPathDB" id="VectorBase:SCAU011763"/>
<evidence type="ECO:0000256" key="1">
    <source>
        <dbReference type="SAM" id="MobiDB-lite"/>
    </source>
</evidence>
<feature type="compositionally biased region" description="Basic and acidic residues" evidence="1">
    <location>
        <begin position="21"/>
        <end position="45"/>
    </location>
</feature>
<protein>
    <submittedName>
        <fullName evidence="2">Uncharacterized protein</fullName>
    </submittedName>
</protein>
<gene>
    <name evidence="2" type="primary">106091686</name>
</gene>
<evidence type="ECO:0000313" key="2">
    <source>
        <dbReference type="EnsemblMetazoa" id="SCAU011763-PA"/>
    </source>
</evidence>
<sequence length="203" mass="23541">MAKKGGNPKDKAQKGKSKAKSPQEKPIEIPLEKEESIPEEPKKVEEEPVVPKIEIEEPCVVNCSQETVTYRPNSYPGLLKHPKTMSVVGSECGSYDSLCKLIHAAFRCADRIYLMVPWGNYVIFRWQNFSKINYFIFDGCTCNVNRFRYMDLTCGTAGLLYFEEMHKVINYVIMSRQRREEIKRLKRCIIDDVCKEMYGDQHI</sequence>
<evidence type="ECO:0000313" key="3">
    <source>
        <dbReference type="Proteomes" id="UP000095300"/>
    </source>
</evidence>
<dbReference type="STRING" id="35570.A0A1I8PWM6"/>
<accession>A0A1I8PWM6</accession>
<dbReference type="AlphaFoldDB" id="A0A1I8PWM6"/>
<dbReference type="KEGG" id="scac:106091686"/>
<dbReference type="EnsemblMetazoa" id="SCAU011763-RA">
    <property type="protein sequence ID" value="SCAU011763-PA"/>
    <property type="gene ID" value="SCAU011763"/>
</dbReference>
<feature type="region of interest" description="Disordered" evidence="1">
    <location>
        <begin position="1"/>
        <end position="45"/>
    </location>
</feature>
<name>A0A1I8PWM6_STOCA</name>
<reference evidence="2" key="1">
    <citation type="submission" date="2020-05" db="UniProtKB">
        <authorList>
            <consortium name="EnsemblMetazoa"/>
        </authorList>
    </citation>
    <scope>IDENTIFICATION</scope>
    <source>
        <strain evidence="2">USDA</strain>
    </source>
</reference>
<keyword evidence="3" id="KW-1185">Reference proteome</keyword>
<dbReference type="OrthoDB" id="7998838at2759"/>
<dbReference type="Proteomes" id="UP000095300">
    <property type="component" value="Unassembled WGS sequence"/>
</dbReference>
<organism evidence="2 3">
    <name type="scientific">Stomoxys calcitrans</name>
    <name type="common">Stable fly</name>
    <name type="synonym">Conops calcitrans</name>
    <dbReference type="NCBI Taxonomy" id="35570"/>
    <lineage>
        <taxon>Eukaryota</taxon>
        <taxon>Metazoa</taxon>
        <taxon>Ecdysozoa</taxon>
        <taxon>Arthropoda</taxon>
        <taxon>Hexapoda</taxon>
        <taxon>Insecta</taxon>
        <taxon>Pterygota</taxon>
        <taxon>Neoptera</taxon>
        <taxon>Endopterygota</taxon>
        <taxon>Diptera</taxon>
        <taxon>Brachycera</taxon>
        <taxon>Muscomorpha</taxon>
        <taxon>Muscoidea</taxon>
        <taxon>Muscidae</taxon>
        <taxon>Stomoxys</taxon>
    </lineage>
</organism>